<comment type="caution">
    <text evidence="1">The sequence shown here is derived from an EMBL/GenBank/DDBJ whole genome shotgun (WGS) entry which is preliminary data.</text>
</comment>
<evidence type="ECO:0000313" key="1">
    <source>
        <dbReference type="EMBL" id="MFK7051005.1"/>
    </source>
</evidence>
<proteinExistence type="predicted"/>
<sequence length="1108" mass="112844">SGGNTPNVTLNDKLNGSNVTIGAAVGQVSLTGVNVPGGLTLNTDGTITVGSTTPSGTYQVEYQICENGANPANCDRAIAIVEVKNDLIAKDDNLGTIATSTTATTAAGSVLANNGNGVDTLNGVAVTTANTDVTPVTTGSIRIDVDGNVTIQPGTPSGTYTIPYTICETGAIPVNCKTANITVEVKNTIDAVDDAKVTVASGGNTPNVTLNDKLNGSNVTIGAAVGQVSLTGVNVPGGLTLNTDGTITVGSTTPSGTYQVEYQICENGANPANCDRAIAIVEVKNDLIAKDDNLGTIATSTTATTAAGSVLANNGNGFDTLNGVAVTTANTDVTPVTTGSIRIDVDGNVTIQPGTPSGTYTIPYTICETGATPVNCKTANITVEVKNDLIAKDDNLGTIATSTTATTAAGSVLANNGNGFDTLNGVAVTTANTDVTPVTTGSIRIDVDGNVTIQPGTPSGTYTIPYTICETGATPANCKTAEVIVEVKNELVAKNDNLGTVATSATTSTPAGSVLANNNGNGADTLNGVAVTTANTDVTPVTTGSIRIDVDGNVTIQPGTPSGTYTIPYTICETGATPANCKTAEVIVEVKNELVAKNDNLGTVATSATTSTPAGSVLANNNGNGVDTLNGVAVTTANTDVTPVTTGSIRIDVDGNVTIQPGTPSGTYTIPYTICETGATPANCKTAEVIVEVKNQLVAKNDNLGTVATSATTSTPAGNVLANNGNGFDTLNGVAVTTANTDVTPVTTGSIRIDVDGNVTIQPGTPSGTYRIPYTICETGATPANCDTAIAIVEVKNPIVLGGPDKELIVSGTTGTVSIYSDDTFNGKPLSSTIGTGVGQVTVTTTGLPQGMILNSNGTITVDDTVDNNTYTFTYTVCENGALVPNCVTQTVTIEVSVKVDANDDKFVTTNGGSGSVVGNVLVNDATSKGSATINNVVLTQSTFAQPIITVPSKSPVPYLNAATGEVIVPIGTPAGTYSFTYNACLVIKPGICDTATVTVTVNPSNNEELVIYNHMTPNGDGDNEIFFIDGIDKFPNNSVEVYNRWGVLVYEATSYNNNDRAFRGISSGRVTIEKSTQLPEGTYYYMLKYENTSGVTKEKAGYLYINR</sequence>
<dbReference type="InterPro" id="IPR026341">
    <property type="entry name" value="T9SS_type_B"/>
</dbReference>
<feature type="non-terminal residue" evidence="1">
    <location>
        <position position="1"/>
    </location>
</feature>
<reference evidence="1 2" key="1">
    <citation type="submission" date="2024-02" db="EMBL/GenBank/DDBJ databases">
        <title>Comparative Genomic Analysis of Flavobacterium Species Causing Columnaris Disease of Freshwater Fish in Thailand: Insights into Virulence and Resistance Mechanisms.</title>
        <authorList>
            <person name="Nguyen D."/>
            <person name="Chokmangmeepisarn P."/>
            <person name="Khianchaikhan K."/>
            <person name="Morishita M."/>
            <person name="Bunnoy A."/>
            <person name="Rodkhum C."/>
        </authorList>
    </citation>
    <scope>NUCLEOTIDE SEQUENCE [LARGE SCALE GENOMIC DNA]</scope>
    <source>
        <strain evidence="1 2">KCRT2007</strain>
    </source>
</reference>
<name>A0ABW8PUC2_9FLAO</name>
<protein>
    <submittedName>
        <fullName evidence="1">Gliding motility-associated C-terminal domain-containing protein</fullName>
    </submittedName>
</protein>
<dbReference type="RefSeq" id="WP_405323399.1">
    <property type="nucleotide sequence ID" value="NZ_JAZGZR010000061.1"/>
</dbReference>
<dbReference type="NCBIfam" id="TIGR04131">
    <property type="entry name" value="Bac_Flav_CTERM"/>
    <property type="match status" value="1"/>
</dbReference>
<organism evidence="1 2">
    <name type="scientific">Flavobacterium davisii</name>
    <dbReference type="NCBI Taxonomy" id="2906077"/>
    <lineage>
        <taxon>Bacteria</taxon>
        <taxon>Pseudomonadati</taxon>
        <taxon>Bacteroidota</taxon>
        <taxon>Flavobacteriia</taxon>
        <taxon>Flavobacteriales</taxon>
        <taxon>Flavobacteriaceae</taxon>
        <taxon>Flavobacterium</taxon>
    </lineage>
</organism>
<evidence type="ECO:0000313" key="2">
    <source>
        <dbReference type="Proteomes" id="UP001621813"/>
    </source>
</evidence>
<accession>A0ABW8PUC2</accession>
<dbReference type="EMBL" id="JAZGZR010000061">
    <property type="protein sequence ID" value="MFK7051005.1"/>
    <property type="molecule type" value="Genomic_DNA"/>
</dbReference>
<dbReference type="Pfam" id="PF13585">
    <property type="entry name" value="CHU_C"/>
    <property type="match status" value="1"/>
</dbReference>
<gene>
    <name evidence="1" type="ORF">V3Q77_14085</name>
</gene>
<dbReference type="Proteomes" id="UP001621813">
    <property type="component" value="Unassembled WGS sequence"/>
</dbReference>
<keyword evidence="2" id="KW-1185">Reference proteome</keyword>